<reference evidence="3 4" key="1">
    <citation type="journal article" date="2018" name="Mol. Ecol.">
        <title>The obligate alkalophilic soda-lake fungus Sodiomyces alkalinus has shifted to a protein diet.</title>
        <authorList>
            <person name="Grum-Grzhimaylo A.A."/>
            <person name="Falkoski D.L."/>
            <person name="van den Heuvel J."/>
            <person name="Valero-Jimenez C.A."/>
            <person name="Min B."/>
            <person name="Choi I.G."/>
            <person name="Lipzen A."/>
            <person name="Daum C.G."/>
            <person name="Aanen D.K."/>
            <person name="Tsang A."/>
            <person name="Henrissat B."/>
            <person name="Bilanenko E.N."/>
            <person name="de Vries R.P."/>
            <person name="van Kan J.A.L."/>
            <person name="Grigoriev I.V."/>
            <person name="Debets A.J.M."/>
        </authorList>
    </citation>
    <scope>NUCLEOTIDE SEQUENCE [LARGE SCALE GENOMIC DNA]</scope>
    <source>
        <strain evidence="3 4">F11</strain>
    </source>
</reference>
<dbReference type="InterPro" id="IPR008145">
    <property type="entry name" value="GK/Ca_channel_bsu"/>
</dbReference>
<dbReference type="SUPFAM" id="SSF52540">
    <property type="entry name" value="P-loop containing nucleoside triphosphate hydrolases"/>
    <property type="match status" value="1"/>
</dbReference>
<dbReference type="InterPro" id="IPR008144">
    <property type="entry name" value="Guanylate_kin-like_dom"/>
</dbReference>
<dbReference type="STRING" id="1314773.A0A3N2Q7V4"/>
<evidence type="ECO:0000259" key="2">
    <source>
        <dbReference type="PROSITE" id="PS50052"/>
    </source>
</evidence>
<sequence>MPGAIIAHSDRVPAVTEFAVLLDDLLTHASQTKPASIDPALHKSDFGDLDGRISAMFRSDAPGDQENGIADTSPKKDKTRQFAVIETAVRSLFDHLIATTAIDSPGFVQLWNLLDLVSILSDDEHCDPALLFWLIEEMLDSQTIAQCQKVFDYLESRRERITSSHFKQKHLVILRSCNELLRRLSRAEDTAFCGRVFIFMFQSFPLGDRSSVNLRGEYHVENVTTYDKSEPAPEETQDKMEIDKVSTSQGKAVTFDSTKQAPQDQPIKADVLYPIFWSLQKTFSQPKKLFDAESLSGFKRGLEATMKMFKAVQDEQEASPPKGSGESSASFKRKREPDAESDLASAFNPKYLTSRDLFELEISDLSFRRHILVQTFIITEFLLYLSPKAKEKLASIKTPNKSVMYLDQVLSDEDVKWAMDMKRTVEDSLKFGDDGPQFHRMVDTVLARDKNWVRWKAGNCPSIELPPLPAQTWATAQEELHRLCRNKRLRPPMGSLPLNFMEDGDDQQALARLKAAGRYELPELDSFRRKIADDDFEIEMPTSEESKAAAIEAKASKSWRALRIAAKTKLGLFDKISDPEKIDPIFEELEDPDADPVDAEDVVQKDNVPKDQRPIVITGPSGVGKTVMTNLLAERRPGAFVRVGRHTTRKPQEGEIGGEHFHFIEKQAFGMLRDGDVLLEYTTAGDVDYGTSRKVVEGITNGGKVPVLHLDQEGTRQVRDLGFDARFVLLLPPSKEVMEERLKKAGNKDDDSIQSLLKAATPYLADDSNLKEGCDLVLVNDELETTCTNLEKFIFGASPTEEDQNDGQNGESDRSSQSLA</sequence>
<dbReference type="Gene3D" id="3.40.50.300">
    <property type="entry name" value="P-loop containing nucleotide triphosphate hydrolases"/>
    <property type="match status" value="1"/>
</dbReference>
<evidence type="ECO:0000313" key="3">
    <source>
        <dbReference type="EMBL" id="ROT42796.1"/>
    </source>
</evidence>
<feature type="compositionally biased region" description="Polar residues" evidence="1">
    <location>
        <begin position="806"/>
        <end position="820"/>
    </location>
</feature>
<dbReference type="EMBL" id="ML119051">
    <property type="protein sequence ID" value="ROT42796.1"/>
    <property type="molecule type" value="Genomic_DNA"/>
</dbReference>
<dbReference type="PANTHER" id="PTHR13265">
    <property type="entry name" value="THO COMPLEX SUBUNIT 1"/>
    <property type="match status" value="1"/>
</dbReference>
<keyword evidence="3" id="KW-0418">Kinase</keyword>
<feature type="region of interest" description="Disordered" evidence="1">
    <location>
        <begin position="796"/>
        <end position="820"/>
    </location>
</feature>
<dbReference type="InterPro" id="IPR021861">
    <property type="entry name" value="THO_THOC1"/>
</dbReference>
<dbReference type="SMART" id="SM00072">
    <property type="entry name" value="GuKc"/>
    <property type="match status" value="1"/>
</dbReference>
<dbReference type="AlphaFoldDB" id="A0A3N2Q7V4"/>
<protein>
    <submittedName>
        <fullName evidence="3">Guanylate kinase</fullName>
    </submittedName>
</protein>
<evidence type="ECO:0000313" key="4">
    <source>
        <dbReference type="Proteomes" id="UP000272025"/>
    </source>
</evidence>
<dbReference type="Pfam" id="PF11957">
    <property type="entry name" value="efThoc1"/>
    <property type="match status" value="1"/>
</dbReference>
<dbReference type="RefSeq" id="XP_028470602.1">
    <property type="nucleotide sequence ID" value="XM_028608977.1"/>
</dbReference>
<feature type="domain" description="Guanylate kinase-like" evidence="2">
    <location>
        <begin position="612"/>
        <end position="795"/>
    </location>
</feature>
<dbReference type="CDD" id="cd00071">
    <property type="entry name" value="GMPK"/>
    <property type="match status" value="1"/>
</dbReference>
<feature type="region of interest" description="Disordered" evidence="1">
    <location>
        <begin position="313"/>
        <end position="335"/>
    </location>
</feature>
<organism evidence="3 4">
    <name type="scientific">Sodiomyces alkalinus (strain CBS 110278 / VKM F-3762 / F11)</name>
    <name type="common">Alkaliphilic filamentous fungus</name>
    <dbReference type="NCBI Taxonomy" id="1314773"/>
    <lineage>
        <taxon>Eukaryota</taxon>
        <taxon>Fungi</taxon>
        <taxon>Dikarya</taxon>
        <taxon>Ascomycota</taxon>
        <taxon>Pezizomycotina</taxon>
        <taxon>Sordariomycetes</taxon>
        <taxon>Hypocreomycetidae</taxon>
        <taxon>Glomerellales</taxon>
        <taxon>Plectosphaerellaceae</taxon>
        <taxon>Sodiomyces</taxon>
    </lineage>
</organism>
<accession>A0A3N2Q7V4</accession>
<dbReference type="GeneID" id="39577455"/>
<dbReference type="Pfam" id="PF00625">
    <property type="entry name" value="Guanylate_kin"/>
    <property type="match status" value="1"/>
</dbReference>
<proteinExistence type="predicted"/>
<gene>
    <name evidence="3" type="ORF">SODALDRAFT_304380</name>
</gene>
<dbReference type="GO" id="GO:0000445">
    <property type="term" value="C:THO complex part of transcription export complex"/>
    <property type="evidence" value="ECO:0007669"/>
    <property type="project" value="TreeGrafter"/>
</dbReference>
<dbReference type="Proteomes" id="UP000272025">
    <property type="component" value="Unassembled WGS sequence"/>
</dbReference>
<dbReference type="PROSITE" id="PS50052">
    <property type="entry name" value="GUANYLATE_KINASE_2"/>
    <property type="match status" value="1"/>
</dbReference>
<keyword evidence="3" id="KW-0808">Transferase</keyword>
<name>A0A3N2Q7V4_SODAK</name>
<dbReference type="GO" id="GO:0006406">
    <property type="term" value="P:mRNA export from nucleus"/>
    <property type="evidence" value="ECO:0007669"/>
    <property type="project" value="TreeGrafter"/>
</dbReference>
<dbReference type="PANTHER" id="PTHR13265:SF0">
    <property type="entry name" value="HPR1"/>
    <property type="match status" value="1"/>
</dbReference>
<dbReference type="OrthoDB" id="10257415at2759"/>
<evidence type="ECO:0000256" key="1">
    <source>
        <dbReference type="SAM" id="MobiDB-lite"/>
    </source>
</evidence>
<dbReference type="InterPro" id="IPR027417">
    <property type="entry name" value="P-loop_NTPase"/>
</dbReference>
<keyword evidence="4" id="KW-1185">Reference proteome</keyword>
<dbReference type="GO" id="GO:0016301">
    <property type="term" value="F:kinase activity"/>
    <property type="evidence" value="ECO:0007669"/>
    <property type="project" value="UniProtKB-KW"/>
</dbReference>